<organism evidence="2 3">
    <name type="scientific">Hymenobacter metallilatus</name>
    <dbReference type="NCBI Taxonomy" id="2493666"/>
    <lineage>
        <taxon>Bacteria</taxon>
        <taxon>Pseudomonadati</taxon>
        <taxon>Bacteroidota</taxon>
        <taxon>Cytophagia</taxon>
        <taxon>Cytophagales</taxon>
        <taxon>Hymenobacteraceae</taxon>
        <taxon>Hymenobacter</taxon>
    </lineage>
</organism>
<dbReference type="EMBL" id="RWIS01000017">
    <property type="protein sequence ID" value="RSK24341.1"/>
    <property type="molecule type" value="Genomic_DNA"/>
</dbReference>
<gene>
    <name evidence="2" type="ORF">EI290_20245</name>
</gene>
<feature type="signal peptide" evidence="1">
    <location>
        <begin position="1"/>
        <end position="20"/>
    </location>
</feature>
<keyword evidence="3" id="KW-1185">Reference proteome</keyword>
<comment type="caution">
    <text evidence="2">The sequence shown here is derived from an EMBL/GenBank/DDBJ whole genome shotgun (WGS) entry which is preliminary data.</text>
</comment>
<sequence>MRYRYFLFVCGLMLSTGVRAQTSPSITRTDMPVPTDTLRRSTAALVLPASAPPLSRRGPNQTWNYGALVATAQNVARFTTVPAQPLYTFTFNSILSGANRATVAAPQTVPLPPGFTLPITEPYQFFNASPADFRSVGYGGTLAGTAVPVTYNSPAEQDVVYRFPVSYASASDSSRSYFVINLPGTGYLSQRRKRVNKVDAWGTLTTPYGTFQTVRVVTRIEDHDSLAAGGVAQGFDLPVTREYKWLAVGQHVPLLTITTTQAGTQEVISGVEYRDVYRRIAGPLAASAQLPQSVVAAYPNPLGAGRSLQLRLPGAATVTATDLTGRRLFERRVAAGSGTAEIPAEAFGSFRGVLLLRVQTAAGVAVRRVVRE</sequence>
<feature type="chain" id="PRO_5019113108" description="T9SS C-terminal target domain-containing protein" evidence="1">
    <location>
        <begin position="21"/>
        <end position="372"/>
    </location>
</feature>
<dbReference type="Proteomes" id="UP000280066">
    <property type="component" value="Unassembled WGS sequence"/>
</dbReference>
<evidence type="ECO:0000313" key="3">
    <source>
        <dbReference type="Proteomes" id="UP000280066"/>
    </source>
</evidence>
<evidence type="ECO:0000313" key="2">
    <source>
        <dbReference type="EMBL" id="RSK24341.1"/>
    </source>
</evidence>
<proteinExistence type="predicted"/>
<keyword evidence="1" id="KW-0732">Signal</keyword>
<name>A0A428IYT7_9BACT</name>
<dbReference type="AlphaFoldDB" id="A0A428IYT7"/>
<evidence type="ECO:0000256" key="1">
    <source>
        <dbReference type="SAM" id="SignalP"/>
    </source>
</evidence>
<dbReference type="OrthoDB" id="866189at2"/>
<reference evidence="2 3" key="1">
    <citation type="submission" date="2018-12" db="EMBL/GenBank/DDBJ databases">
        <authorList>
            <person name="Feng G."/>
            <person name="Zhu H."/>
        </authorList>
    </citation>
    <scope>NUCLEOTIDE SEQUENCE [LARGE SCALE GENOMIC DNA]</scope>
    <source>
        <strain evidence="2 3">9PBR-2</strain>
    </source>
</reference>
<dbReference type="RefSeq" id="WP_125433466.1">
    <property type="nucleotide sequence ID" value="NZ_RWIS01000017.1"/>
</dbReference>
<accession>A0A428IYT7</accession>
<protein>
    <recommendedName>
        <fullName evidence="4">T9SS C-terminal target domain-containing protein</fullName>
    </recommendedName>
</protein>
<evidence type="ECO:0008006" key="4">
    <source>
        <dbReference type="Google" id="ProtNLM"/>
    </source>
</evidence>